<keyword evidence="3" id="KW-1185">Reference proteome</keyword>
<protein>
    <submittedName>
        <fullName evidence="2">Uncharacterized protein</fullName>
    </submittedName>
</protein>
<sequence>YKKKINAADLKYLSDSSITQKEQDNRRGRPPNQRFPFQKHHPQVTTYLMMKHTEYRVPILYGPQIPRRDREDT</sequence>
<feature type="region of interest" description="Disordered" evidence="1">
    <location>
        <begin position="15"/>
        <end position="41"/>
    </location>
</feature>
<dbReference type="EMBL" id="CAJNOR010021741">
    <property type="protein sequence ID" value="CAF1691530.1"/>
    <property type="molecule type" value="Genomic_DNA"/>
</dbReference>
<comment type="caution">
    <text evidence="2">The sequence shown here is derived from an EMBL/GenBank/DDBJ whole genome shotgun (WGS) entry which is preliminary data.</text>
</comment>
<accession>A0A816HU55</accession>
<gene>
    <name evidence="2" type="ORF">XAT740_LOCUS64234</name>
</gene>
<dbReference type="Proteomes" id="UP000663828">
    <property type="component" value="Unassembled WGS sequence"/>
</dbReference>
<organism evidence="2 3">
    <name type="scientific">Adineta ricciae</name>
    <name type="common">Rotifer</name>
    <dbReference type="NCBI Taxonomy" id="249248"/>
    <lineage>
        <taxon>Eukaryota</taxon>
        <taxon>Metazoa</taxon>
        <taxon>Spiralia</taxon>
        <taxon>Gnathifera</taxon>
        <taxon>Rotifera</taxon>
        <taxon>Eurotatoria</taxon>
        <taxon>Bdelloidea</taxon>
        <taxon>Adinetida</taxon>
        <taxon>Adinetidae</taxon>
        <taxon>Adineta</taxon>
    </lineage>
</organism>
<evidence type="ECO:0000313" key="3">
    <source>
        <dbReference type="Proteomes" id="UP000663828"/>
    </source>
</evidence>
<evidence type="ECO:0000313" key="2">
    <source>
        <dbReference type="EMBL" id="CAF1691530.1"/>
    </source>
</evidence>
<name>A0A816HU55_ADIRI</name>
<feature type="non-terminal residue" evidence="2">
    <location>
        <position position="1"/>
    </location>
</feature>
<dbReference type="AlphaFoldDB" id="A0A816HU55"/>
<reference evidence="2" key="1">
    <citation type="submission" date="2021-02" db="EMBL/GenBank/DDBJ databases">
        <authorList>
            <person name="Nowell W R."/>
        </authorList>
    </citation>
    <scope>NUCLEOTIDE SEQUENCE</scope>
</reference>
<proteinExistence type="predicted"/>
<evidence type="ECO:0000256" key="1">
    <source>
        <dbReference type="SAM" id="MobiDB-lite"/>
    </source>
</evidence>